<feature type="compositionally biased region" description="Basic and acidic residues" evidence="1">
    <location>
        <begin position="243"/>
        <end position="261"/>
    </location>
</feature>
<dbReference type="Proteomes" id="UP000550508">
    <property type="component" value="Unassembled WGS sequence"/>
</dbReference>
<sequence>MTDTFQSIGGLSAVVVTRWAWWQEALKGRFGPIHSEPNQGYFRTRKKDGPWEPVAIWWDEEVGGWLAYRNGRDVPADEIWTWCCRNPITHEAYEKAMAGGGFDDEPQQAAAPVGHNSADADPFEAIKIELAGEKEMAESFLKSEVKTQAQADKAGIWAKRMTDLAKRADNHRVIEKEPHLAASREVDDKWRDPIADAKDFANKLKRHVEPFLISEKRKQEEQQRKAREEAERQRQQAAEAESEEQRVEALQKAEQAEKQAETRNASAGRTGARVSVRVEKVGAVTDYAKAAAALVAMNHKDILTVIDTLAQRAAKAGMPFDGMEVREQERVV</sequence>
<proteinExistence type="predicted"/>
<accession>A0A849VTE2</accession>
<organism evidence="2 3">
    <name type="scientific">Phyllobacterium pellucidum</name>
    <dbReference type="NCBI Taxonomy" id="2740464"/>
    <lineage>
        <taxon>Bacteria</taxon>
        <taxon>Pseudomonadati</taxon>
        <taxon>Pseudomonadota</taxon>
        <taxon>Alphaproteobacteria</taxon>
        <taxon>Hyphomicrobiales</taxon>
        <taxon>Phyllobacteriaceae</taxon>
        <taxon>Phyllobacterium</taxon>
    </lineage>
</organism>
<feature type="compositionally biased region" description="Basic and acidic residues" evidence="1">
    <location>
        <begin position="214"/>
        <end position="234"/>
    </location>
</feature>
<feature type="region of interest" description="Disordered" evidence="1">
    <location>
        <begin position="214"/>
        <end position="271"/>
    </location>
</feature>
<dbReference type="EMBL" id="JABUMX010000002">
    <property type="protein sequence ID" value="NTS31387.1"/>
    <property type="molecule type" value="Genomic_DNA"/>
</dbReference>
<dbReference type="RefSeq" id="WP_174208013.1">
    <property type="nucleotide sequence ID" value="NZ_JABUMX010000002.1"/>
</dbReference>
<evidence type="ECO:0000256" key="1">
    <source>
        <dbReference type="SAM" id="MobiDB-lite"/>
    </source>
</evidence>
<keyword evidence="3" id="KW-1185">Reference proteome</keyword>
<evidence type="ECO:0000313" key="3">
    <source>
        <dbReference type="Proteomes" id="UP000550508"/>
    </source>
</evidence>
<gene>
    <name evidence="2" type="ORF">HQ945_08990</name>
</gene>
<protein>
    <submittedName>
        <fullName evidence="2">Uncharacterized protein</fullName>
    </submittedName>
</protein>
<dbReference type="AlphaFoldDB" id="A0A849VTE2"/>
<comment type="caution">
    <text evidence="2">The sequence shown here is derived from an EMBL/GenBank/DDBJ whole genome shotgun (WGS) entry which is preliminary data.</text>
</comment>
<name>A0A849VTE2_9HYPH</name>
<reference evidence="2 3" key="1">
    <citation type="submission" date="2020-05" db="EMBL/GenBank/DDBJ databases">
        <authorList>
            <person name="Kim M.K."/>
        </authorList>
    </citation>
    <scope>NUCLEOTIDE SEQUENCE [LARGE SCALE GENOMIC DNA]</scope>
    <source>
        <strain evidence="2 3">BT25</strain>
    </source>
</reference>
<evidence type="ECO:0000313" key="2">
    <source>
        <dbReference type="EMBL" id="NTS31387.1"/>
    </source>
</evidence>